<gene>
    <name evidence="3" type="ORF">TCHU04912_LOCUS21942</name>
</gene>
<feature type="transmembrane region" description="Helical" evidence="2">
    <location>
        <begin position="84"/>
        <end position="106"/>
    </location>
</feature>
<evidence type="ECO:0000313" key="3">
    <source>
        <dbReference type="EMBL" id="CAD9228137.1"/>
    </source>
</evidence>
<keyword evidence="2" id="KW-0472">Membrane</keyword>
<keyword evidence="1" id="KW-0175">Coiled coil</keyword>
<dbReference type="EMBL" id="HBGG01042450">
    <property type="protein sequence ID" value="CAD9228137.1"/>
    <property type="molecule type" value="Transcribed_RNA"/>
</dbReference>
<accession>A0A7S1XCC9</accession>
<name>A0A7S1XCC9_9CHLO</name>
<evidence type="ECO:0000256" key="2">
    <source>
        <dbReference type="SAM" id="Phobius"/>
    </source>
</evidence>
<evidence type="ECO:0000256" key="1">
    <source>
        <dbReference type="SAM" id="Coils"/>
    </source>
</evidence>
<reference evidence="3" key="1">
    <citation type="submission" date="2021-01" db="EMBL/GenBank/DDBJ databases">
        <authorList>
            <person name="Corre E."/>
            <person name="Pelletier E."/>
            <person name="Niang G."/>
            <person name="Scheremetjew M."/>
            <person name="Finn R."/>
            <person name="Kale V."/>
            <person name="Holt S."/>
            <person name="Cochrane G."/>
            <person name="Meng A."/>
            <person name="Brown T."/>
            <person name="Cohen L."/>
        </authorList>
    </citation>
    <scope>NUCLEOTIDE SEQUENCE</scope>
    <source>
        <strain evidence="3">PLY429</strain>
    </source>
</reference>
<dbReference type="AlphaFoldDB" id="A0A7S1XCC9"/>
<feature type="coiled-coil region" evidence="1">
    <location>
        <begin position="191"/>
        <end position="239"/>
    </location>
</feature>
<keyword evidence="2" id="KW-1133">Transmembrane helix</keyword>
<sequence length="269" mass="28521">MAGSAGNITLLSSLGGSYGSRAVVITWPRYPAMRSATPVIYRLAPAALPTARCLKAPAASRTRGATVTARALPSFPTKGPLSGAILGGTFLGPVGAVLGYMGMLGVEKVKGKDKQAEEEEVEEVVDSGVTPELLGMAKDLANQLEEGEVTWRACAEAAAKSREVVSALGAELAEARRGASEARSLGNNAKMEELSALQAERHERLQDAEAELLDAAVRLRDCEVALERLQRRALQLDSRMQRSMDITRARLAGSPIHKTGRLVDSAKDT</sequence>
<protein>
    <submittedName>
        <fullName evidence="3">Uncharacterized protein</fullName>
    </submittedName>
</protein>
<keyword evidence="2" id="KW-0812">Transmembrane</keyword>
<organism evidence="3">
    <name type="scientific">Tetraselmis chuii</name>
    <dbReference type="NCBI Taxonomy" id="63592"/>
    <lineage>
        <taxon>Eukaryota</taxon>
        <taxon>Viridiplantae</taxon>
        <taxon>Chlorophyta</taxon>
        <taxon>core chlorophytes</taxon>
        <taxon>Chlorodendrophyceae</taxon>
        <taxon>Chlorodendrales</taxon>
        <taxon>Chlorodendraceae</taxon>
        <taxon>Tetraselmis</taxon>
    </lineage>
</organism>
<proteinExistence type="predicted"/>